<evidence type="ECO:0000259" key="1">
    <source>
        <dbReference type="Pfam" id="PF13349"/>
    </source>
</evidence>
<organism evidence="2 3">
    <name type="scientific">Solihabitans fulvus</name>
    <dbReference type="NCBI Taxonomy" id="1892852"/>
    <lineage>
        <taxon>Bacteria</taxon>
        <taxon>Bacillati</taxon>
        <taxon>Actinomycetota</taxon>
        <taxon>Actinomycetes</taxon>
        <taxon>Pseudonocardiales</taxon>
        <taxon>Pseudonocardiaceae</taxon>
        <taxon>Solihabitans</taxon>
    </lineage>
</organism>
<dbReference type="RefSeq" id="WP_149855121.1">
    <property type="nucleotide sequence ID" value="NZ_VUOB01000106.1"/>
</dbReference>
<dbReference type="OrthoDB" id="4331847at2"/>
<dbReference type="Proteomes" id="UP000323454">
    <property type="component" value="Unassembled WGS sequence"/>
</dbReference>
<sequence>MTATVAGLVVLGACGLLTTNRETFSDDSPVAEKIAAVRLDGLGSGSVRLRTQDGATGTTVHREVHYATNKPGVTQQVDGGDTLVLRGCGENNCSVDYDVVAPTGVKITGGVGSGSIELTKVAEADVRTSSGSVTARGVAGSVRVEVGSGSVTLSDVGGAATVKSSSGSVALDGVRGALAVQAGSGRIRGANLGGDQADVKTSSGEIDLGFTTMASVTAQTGSGDVTLTVPKGNYRVAVDTNSGNRSVDVVQDPAATHALTLHTSSGDVAVKAA</sequence>
<reference evidence="2 3" key="2">
    <citation type="submission" date="2019-09" db="EMBL/GenBank/DDBJ databases">
        <authorList>
            <person name="Jin C."/>
        </authorList>
    </citation>
    <scope>NUCLEOTIDE SEQUENCE [LARGE SCALE GENOMIC DNA]</scope>
    <source>
        <strain evidence="2 3">AN110305</strain>
    </source>
</reference>
<evidence type="ECO:0000313" key="2">
    <source>
        <dbReference type="EMBL" id="KAA2248438.1"/>
    </source>
</evidence>
<dbReference type="AlphaFoldDB" id="A0A5B2WC37"/>
<comment type="caution">
    <text evidence="2">The sequence shown here is derived from an EMBL/GenBank/DDBJ whole genome shotgun (WGS) entry which is preliminary data.</text>
</comment>
<dbReference type="Pfam" id="PF13349">
    <property type="entry name" value="DUF4097"/>
    <property type="match status" value="1"/>
</dbReference>
<dbReference type="EMBL" id="VUOB01000106">
    <property type="protein sequence ID" value="KAA2248438.1"/>
    <property type="molecule type" value="Genomic_DNA"/>
</dbReference>
<protein>
    <submittedName>
        <fullName evidence="2">DUF4097 domain-containing protein</fullName>
    </submittedName>
</protein>
<feature type="domain" description="DUF4097" evidence="1">
    <location>
        <begin position="117"/>
        <end position="270"/>
    </location>
</feature>
<accession>A0A5B2WC37</accession>
<gene>
    <name evidence="2" type="ORF">F0L68_39890</name>
</gene>
<keyword evidence="3" id="KW-1185">Reference proteome</keyword>
<reference evidence="2 3" key="1">
    <citation type="submission" date="2019-09" db="EMBL/GenBank/DDBJ databases">
        <title>Goodfellowia gen. nov., a new genus of the Pseudonocardineae related to Actinoalloteichus, containing Goodfellowia coeruleoviolacea gen. nov., comb. nov. gen. nov., comb. nov.</title>
        <authorList>
            <person name="Labeda D."/>
        </authorList>
    </citation>
    <scope>NUCLEOTIDE SEQUENCE [LARGE SCALE GENOMIC DNA]</scope>
    <source>
        <strain evidence="2 3">AN110305</strain>
    </source>
</reference>
<dbReference type="InterPro" id="IPR025164">
    <property type="entry name" value="Toastrack_DUF4097"/>
</dbReference>
<proteinExistence type="predicted"/>
<name>A0A5B2WC37_9PSEU</name>
<evidence type="ECO:0000313" key="3">
    <source>
        <dbReference type="Proteomes" id="UP000323454"/>
    </source>
</evidence>